<keyword evidence="3" id="KW-1185">Reference proteome</keyword>
<comment type="caution">
    <text evidence="2">The sequence shown here is derived from an EMBL/GenBank/DDBJ whole genome shotgun (WGS) entry which is preliminary data.</text>
</comment>
<dbReference type="Proteomes" id="UP001437256">
    <property type="component" value="Unassembled WGS sequence"/>
</dbReference>
<protein>
    <submittedName>
        <fullName evidence="2">Uncharacterized protein</fullName>
    </submittedName>
</protein>
<evidence type="ECO:0000313" key="2">
    <source>
        <dbReference type="EMBL" id="KAL0071138.1"/>
    </source>
</evidence>
<gene>
    <name evidence="2" type="ORF">AAF712_001697</name>
</gene>
<evidence type="ECO:0000256" key="1">
    <source>
        <dbReference type="SAM" id="MobiDB-lite"/>
    </source>
</evidence>
<name>A0ABR3AC41_9AGAR</name>
<feature type="compositionally biased region" description="Low complexity" evidence="1">
    <location>
        <begin position="129"/>
        <end position="147"/>
    </location>
</feature>
<feature type="compositionally biased region" description="Pro residues" evidence="1">
    <location>
        <begin position="245"/>
        <end position="257"/>
    </location>
</feature>
<accession>A0ABR3AC41</accession>
<sequence>MPSDTRQSKASDNYALNQIEKILLPDLRKLSLSDASLQGLGATTQVVASGLPSTPQTPAPLPPRISPLPSTVSPMDGPPSSMIHNETPALLTPFDHSSASPSPIRIIPISIAIPSARRNAKSIHHTLDSVEGSSTSPSGETTSPTSPVVVKYYPHTLHPLKNFNATAQVEYPKRSLFVIPESTVQAPAVDRTETPEVDDSRRRAHARNVPLTIHISPPPAPHQRVFKARDRPGLLKNLPEFSIPTTPPIGQSPPVYTPSPHQRVCSPLKSPFYIRRKEKEDVGYFVRVSG</sequence>
<evidence type="ECO:0000313" key="3">
    <source>
        <dbReference type="Proteomes" id="UP001437256"/>
    </source>
</evidence>
<proteinExistence type="predicted"/>
<reference evidence="2 3" key="1">
    <citation type="submission" date="2024-05" db="EMBL/GenBank/DDBJ databases">
        <title>A draft genome resource for the thread blight pathogen Marasmius tenuissimus strain MS-2.</title>
        <authorList>
            <person name="Yulfo-Soto G.E."/>
            <person name="Baruah I.K."/>
            <person name="Amoako-Attah I."/>
            <person name="Bukari Y."/>
            <person name="Meinhardt L.W."/>
            <person name="Bailey B.A."/>
            <person name="Cohen S.P."/>
        </authorList>
    </citation>
    <scope>NUCLEOTIDE SEQUENCE [LARGE SCALE GENOMIC DNA]</scope>
    <source>
        <strain evidence="2 3">MS-2</strain>
    </source>
</reference>
<feature type="region of interest" description="Disordered" evidence="1">
    <location>
        <begin position="240"/>
        <end position="262"/>
    </location>
</feature>
<feature type="region of interest" description="Disordered" evidence="1">
    <location>
        <begin position="127"/>
        <end position="147"/>
    </location>
</feature>
<dbReference type="EMBL" id="JBBXMP010000004">
    <property type="protein sequence ID" value="KAL0071138.1"/>
    <property type="molecule type" value="Genomic_DNA"/>
</dbReference>
<organism evidence="2 3">
    <name type="scientific">Marasmius tenuissimus</name>
    <dbReference type="NCBI Taxonomy" id="585030"/>
    <lineage>
        <taxon>Eukaryota</taxon>
        <taxon>Fungi</taxon>
        <taxon>Dikarya</taxon>
        <taxon>Basidiomycota</taxon>
        <taxon>Agaricomycotina</taxon>
        <taxon>Agaricomycetes</taxon>
        <taxon>Agaricomycetidae</taxon>
        <taxon>Agaricales</taxon>
        <taxon>Marasmiineae</taxon>
        <taxon>Marasmiaceae</taxon>
        <taxon>Marasmius</taxon>
    </lineage>
</organism>